<dbReference type="SUPFAM" id="SSF53474">
    <property type="entry name" value="alpha/beta-Hydrolases"/>
    <property type="match status" value="1"/>
</dbReference>
<keyword evidence="2" id="KW-1185">Reference proteome</keyword>
<dbReference type="Proteomes" id="UP001291309">
    <property type="component" value="Unassembled WGS sequence"/>
</dbReference>
<gene>
    <name evidence="1" type="ORF">SYV04_07680</name>
</gene>
<dbReference type="EMBL" id="JAXIVS010000002">
    <property type="protein sequence ID" value="MDY7226259.1"/>
    <property type="molecule type" value="Genomic_DNA"/>
</dbReference>
<evidence type="ECO:0000313" key="1">
    <source>
        <dbReference type="EMBL" id="MDY7226259.1"/>
    </source>
</evidence>
<dbReference type="SUPFAM" id="SSF81296">
    <property type="entry name" value="E set domains"/>
    <property type="match status" value="1"/>
</dbReference>
<dbReference type="PANTHER" id="PTHR48098">
    <property type="entry name" value="ENTEROCHELIN ESTERASE-RELATED"/>
    <property type="match status" value="1"/>
</dbReference>
<dbReference type="Gene3D" id="3.40.50.1820">
    <property type="entry name" value="alpha/beta hydrolase"/>
    <property type="match status" value="1"/>
</dbReference>
<proteinExistence type="predicted"/>
<dbReference type="InterPro" id="IPR014756">
    <property type="entry name" value="Ig_E-set"/>
</dbReference>
<organism evidence="1 2">
    <name type="scientific">Hyalangium rubrum</name>
    <dbReference type="NCBI Taxonomy" id="3103134"/>
    <lineage>
        <taxon>Bacteria</taxon>
        <taxon>Pseudomonadati</taxon>
        <taxon>Myxococcota</taxon>
        <taxon>Myxococcia</taxon>
        <taxon>Myxococcales</taxon>
        <taxon>Cystobacterineae</taxon>
        <taxon>Archangiaceae</taxon>
        <taxon>Hyalangium</taxon>
    </lineage>
</organism>
<sequence length="349" mass="39154">MDVKTLEARVLDEGSPVIDLDQATFVWRGSKPVSVRGDFQDWQGAPLPLEQLAPRLWARSLPLPSDSYVEYALVDARGRRVKDPLNHCLSDNGMGKFNHFFRMPENRPAAVARRGRGAHPRGRVTRHKLETSEFAVGRTREVFLYQPAAPGPYPLLLVLDGPDYLRRASLAVVLDNLIRQKRIRPIAMALVANGGPARTVEYTCSEATLGLMRDKVLALAREKLPLVDERRKPGVHAVLGASYGGLMALYLGLRAPQVFGHVLSQSGAFAIPEHGDFVVFDLARAAPSRRLKVWMDCGRFEWLTGCNRRMFPVLKEAGHRVRYQEYSGGHNYPAWRDDVVQGLEWLFPP</sequence>
<dbReference type="InterPro" id="IPR000801">
    <property type="entry name" value="Esterase-like"/>
</dbReference>
<dbReference type="InterPro" id="IPR029058">
    <property type="entry name" value="AB_hydrolase_fold"/>
</dbReference>
<dbReference type="Pfam" id="PF00756">
    <property type="entry name" value="Esterase"/>
    <property type="match status" value="1"/>
</dbReference>
<protein>
    <submittedName>
        <fullName evidence="1">Alpha/beta hydrolase-fold protein</fullName>
    </submittedName>
</protein>
<accession>A0ABU5GZY5</accession>
<dbReference type="InterPro" id="IPR013783">
    <property type="entry name" value="Ig-like_fold"/>
</dbReference>
<keyword evidence="1" id="KW-0378">Hydrolase</keyword>
<comment type="caution">
    <text evidence="1">The sequence shown here is derived from an EMBL/GenBank/DDBJ whole genome shotgun (WGS) entry which is preliminary data.</text>
</comment>
<dbReference type="InterPro" id="IPR050583">
    <property type="entry name" value="Mycobacterial_A85_antigen"/>
</dbReference>
<dbReference type="Gene3D" id="2.60.40.10">
    <property type="entry name" value="Immunoglobulins"/>
    <property type="match status" value="1"/>
</dbReference>
<reference evidence="1 2" key="1">
    <citation type="submission" date="2023-12" db="EMBL/GenBank/DDBJ databases">
        <title>the genome sequence of Hyalangium sp. s54d21.</title>
        <authorList>
            <person name="Zhang X."/>
        </authorList>
    </citation>
    <scope>NUCLEOTIDE SEQUENCE [LARGE SCALE GENOMIC DNA]</scope>
    <source>
        <strain evidence="2">s54d21</strain>
    </source>
</reference>
<evidence type="ECO:0000313" key="2">
    <source>
        <dbReference type="Proteomes" id="UP001291309"/>
    </source>
</evidence>
<name>A0ABU5GZY5_9BACT</name>
<dbReference type="PANTHER" id="PTHR48098:SF3">
    <property type="entry name" value="IRON(III) ENTEROBACTIN ESTERASE"/>
    <property type="match status" value="1"/>
</dbReference>
<dbReference type="RefSeq" id="WP_321544980.1">
    <property type="nucleotide sequence ID" value="NZ_JAXIVS010000002.1"/>
</dbReference>
<dbReference type="GO" id="GO:0016787">
    <property type="term" value="F:hydrolase activity"/>
    <property type="evidence" value="ECO:0007669"/>
    <property type="project" value="UniProtKB-KW"/>
</dbReference>